<sequence length="188" mass="22214">MKLSTDLDDYYYYPFKRDQGETNTYNYTPNIGGIDLVNHPELIDNILETKGLPELKQMLIEMNAPDSPYMTLGCANWLPKDTSYPITYLEFSFRDIDIANNLQFISQIDKLFLEWLHSQADKLKVDPDILVQQTEQRTHWEYRPFSYCGSKERNLICVEVSSRDLYECDLIYNYIRIFLMKHLVLPST</sequence>
<gene>
    <name evidence="1" type="ORF">NCTC4101_00543</name>
</gene>
<name>A0A486XC32_9PAST</name>
<proteinExistence type="predicted"/>
<dbReference type="EMBL" id="CAAHDN010000007">
    <property type="protein sequence ID" value="VGM95182.1"/>
    <property type="molecule type" value="Genomic_DNA"/>
</dbReference>
<protein>
    <submittedName>
        <fullName evidence="1">Uncharacterized protein</fullName>
    </submittedName>
</protein>
<reference evidence="1" key="1">
    <citation type="submission" date="2019-03" db="EMBL/GenBank/DDBJ databases">
        <authorList>
            <consortium name="Pathogen Informatics"/>
        </authorList>
    </citation>
    <scope>NUCLEOTIDE SEQUENCE</scope>
    <source>
        <strain evidence="1">Unknown</strain>
    </source>
</reference>
<accession>A0A486XC32</accession>
<dbReference type="AlphaFoldDB" id="A0A486XC32"/>
<organism evidence="1">
    <name type="scientific">uncultured Avibacterium sp</name>
    <dbReference type="NCBI Taxonomy" id="1936169"/>
    <lineage>
        <taxon>Bacteria</taxon>
        <taxon>Pseudomonadati</taxon>
        <taxon>Pseudomonadota</taxon>
        <taxon>Gammaproteobacteria</taxon>
        <taxon>Pasteurellales</taxon>
        <taxon>Pasteurellaceae</taxon>
        <taxon>Avibacterium</taxon>
        <taxon>environmental samples</taxon>
    </lineage>
</organism>
<evidence type="ECO:0000313" key="1">
    <source>
        <dbReference type="EMBL" id="VGM95182.1"/>
    </source>
</evidence>